<dbReference type="EMBL" id="JARK01001387">
    <property type="protein sequence ID" value="EYC11326.1"/>
    <property type="molecule type" value="Genomic_DNA"/>
</dbReference>
<protein>
    <submittedName>
        <fullName evidence="1">Uncharacterized protein</fullName>
    </submittedName>
</protein>
<organism evidence="1 2">
    <name type="scientific">Ancylostoma ceylanicum</name>
    <dbReference type="NCBI Taxonomy" id="53326"/>
    <lineage>
        <taxon>Eukaryota</taxon>
        <taxon>Metazoa</taxon>
        <taxon>Ecdysozoa</taxon>
        <taxon>Nematoda</taxon>
        <taxon>Chromadorea</taxon>
        <taxon>Rhabditida</taxon>
        <taxon>Rhabditina</taxon>
        <taxon>Rhabditomorpha</taxon>
        <taxon>Strongyloidea</taxon>
        <taxon>Ancylostomatidae</taxon>
        <taxon>Ancylostomatinae</taxon>
        <taxon>Ancylostoma</taxon>
    </lineage>
</organism>
<reference evidence="2" key="1">
    <citation type="journal article" date="2015" name="Nat. Genet.">
        <title>The genome and transcriptome of the zoonotic hookworm Ancylostoma ceylanicum identify infection-specific gene families.</title>
        <authorList>
            <person name="Schwarz E.M."/>
            <person name="Hu Y."/>
            <person name="Antoshechkin I."/>
            <person name="Miller M.M."/>
            <person name="Sternberg P.W."/>
            <person name="Aroian R.V."/>
        </authorList>
    </citation>
    <scope>NUCLEOTIDE SEQUENCE</scope>
    <source>
        <strain evidence="2">HY135</strain>
    </source>
</reference>
<keyword evidence="2" id="KW-1185">Reference proteome</keyword>
<dbReference type="AlphaFoldDB" id="A0A016U8R0"/>
<sequence length="115" mass="12802">MLRDCRIMSSALRETAIIVLFQHSKMCRTGPTCENKNCCCCYLCNNIDAAAFTSTATQVVQHHISRCNTFYVVPCIVIDHWLDVLCNHEEAMSALHSTVDSSDIGESSKVANNPF</sequence>
<name>A0A016U8R0_9BILA</name>
<proteinExistence type="predicted"/>
<gene>
    <name evidence="1" type="primary">Acey_s0051.g2145</name>
    <name evidence="1" type="ORF">Y032_0051g2145</name>
</gene>
<evidence type="ECO:0000313" key="1">
    <source>
        <dbReference type="EMBL" id="EYC11326.1"/>
    </source>
</evidence>
<dbReference type="Proteomes" id="UP000024635">
    <property type="component" value="Unassembled WGS sequence"/>
</dbReference>
<comment type="caution">
    <text evidence="1">The sequence shown here is derived from an EMBL/GenBank/DDBJ whole genome shotgun (WGS) entry which is preliminary data.</text>
</comment>
<accession>A0A016U8R0</accession>
<evidence type="ECO:0000313" key="2">
    <source>
        <dbReference type="Proteomes" id="UP000024635"/>
    </source>
</evidence>